<feature type="domain" description="Histidine kinase" evidence="6">
    <location>
        <begin position="698"/>
        <end position="919"/>
    </location>
</feature>
<dbReference type="SMART" id="SM00091">
    <property type="entry name" value="PAS"/>
    <property type="match status" value="5"/>
</dbReference>
<dbReference type="Pfam" id="PF12860">
    <property type="entry name" value="PAS_7"/>
    <property type="match status" value="3"/>
</dbReference>
<dbReference type="SMART" id="SM00448">
    <property type="entry name" value="REC"/>
    <property type="match status" value="2"/>
</dbReference>
<dbReference type="PRINTS" id="PR00344">
    <property type="entry name" value="BCTRLSENSOR"/>
</dbReference>
<dbReference type="PANTHER" id="PTHR45339:SF1">
    <property type="entry name" value="HYBRID SIGNAL TRANSDUCTION HISTIDINE KINASE J"/>
    <property type="match status" value="1"/>
</dbReference>
<dbReference type="SMART" id="SM00387">
    <property type="entry name" value="HATPase_c"/>
    <property type="match status" value="1"/>
</dbReference>
<dbReference type="Gene3D" id="3.30.450.20">
    <property type="entry name" value="PAS domain"/>
    <property type="match status" value="4"/>
</dbReference>
<dbReference type="SUPFAM" id="SSF55874">
    <property type="entry name" value="ATPase domain of HSP90 chaperone/DNA topoisomerase II/histidine kinase"/>
    <property type="match status" value="1"/>
</dbReference>
<evidence type="ECO:0000313" key="8">
    <source>
        <dbReference type="EMBL" id="MET3611803.1"/>
    </source>
</evidence>
<organism evidence="8 9">
    <name type="scientific">Rhizobium aquaticum</name>
    <dbReference type="NCBI Taxonomy" id="1549636"/>
    <lineage>
        <taxon>Bacteria</taxon>
        <taxon>Pseudomonadati</taxon>
        <taxon>Pseudomonadota</taxon>
        <taxon>Alphaproteobacteria</taxon>
        <taxon>Hyphomicrobiales</taxon>
        <taxon>Rhizobiaceae</taxon>
        <taxon>Rhizobium/Agrobacterium group</taxon>
        <taxon>Rhizobium</taxon>
    </lineage>
</organism>
<dbReference type="InterPro" id="IPR000014">
    <property type="entry name" value="PAS"/>
</dbReference>
<comment type="caution">
    <text evidence="8">The sequence shown here is derived from an EMBL/GenBank/DDBJ whole genome shotgun (WGS) entry which is preliminary data.</text>
</comment>
<dbReference type="CDD" id="cd17546">
    <property type="entry name" value="REC_hyHK_CKI1_RcsC-like"/>
    <property type="match status" value="1"/>
</dbReference>
<gene>
    <name evidence="8" type="ORF">ABID16_000108</name>
</gene>
<dbReference type="InterPro" id="IPR004358">
    <property type="entry name" value="Sig_transdc_His_kin-like_C"/>
</dbReference>
<accession>A0ABV2ITI9</accession>
<keyword evidence="9" id="KW-1185">Reference proteome</keyword>
<dbReference type="Pfam" id="PF00512">
    <property type="entry name" value="HisKA"/>
    <property type="match status" value="1"/>
</dbReference>
<dbReference type="InterPro" id="IPR036097">
    <property type="entry name" value="HisK_dim/P_sf"/>
</dbReference>
<dbReference type="CDD" id="cd00082">
    <property type="entry name" value="HisKA"/>
    <property type="match status" value="1"/>
</dbReference>
<evidence type="ECO:0000256" key="1">
    <source>
        <dbReference type="ARBA" id="ARBA00000085"/>
    </source>
</evidence>
<dbReference type="InterPro" id="IPR003661">
    <property type="entry name" value="HisK_dim/P_dom"/>
</dbReference>
<evidence type="ECO:0000256" key="2">
    <source>
        <dbReference type="ARBA" id="ARBA00012438"/>
    </source>
</evidence>
<keyword evidence="4" id="KW-0902">Two-component regulatory system</keyword>
<dbReference type="InterPro" id="IPR011006">
    <property type="entry name" value="CheY-like_superfamily"/>
</dbReference>
<dbReference type="InterPro" id="IPR013656">
    <property type="entry name" value="PAS_4"/>
</dbReference>
<dbReference type="SUPFAM" id="SSF52172">
    <property type="entry name" value="CheY-like"/>
    <property type="match status" value="2"/>
</dbReference>
<keyword evidence="8" id="KW-0418">Kinase</keyword>
<dbReference type="EMBL" id="JBEPMB010000001">
    <property type="protein sequence ID" value="MET3611803.1"/>
    <property type="molecule type" value="Genomic_DNA"/>
</dbReference>
<dbReference type="SUPFAM" id="SSF47384">
    <property type="entry name" value="Homodimeric domain of signal transducing histidine kinase"/>
    <property type="match status" value="1"/>
</dbReference>
<evidence type="ECO:0000256" key="5">
    <source>
        <dbReference type="PROSITE-ProRule" id="PRU00169"/>
    </source>
</evidence>
<evidence type="ECO:0000259" key="7">
    <source>
        <dbReference type="PROSITE" id="PS50110"/>
    </source>
</evidence>
<evidence type="ECO:0000259" key="6">
    <source>
        <dbReference type="PROSITE" id="PS50109"/>
    </source>
</evidence>
<comment type="caution">
    <text evidence="5">Lacks conserved residue(s) required for the propagation of feature annotation.</text>
</comment>
<dbReference type="Pfam" id="PF02518">
    <property type="entry name" value="HATPase_c"/>
    <property type="match status" value="1"/>
</dbReference>
<evidence type="ECO:0000256" key="3">
    <source>
        <dbReference type="ARBA" id="ARBA00022553"/>
    </source>
</evidence>
<feature type="domain" description="Response regulatory" evidence="7">
    <location>
        <begin position="936"/>
        <end position="1056"/>
    </location>
</feature>
<feature type="domain" description="Response regulatory" evidence="7">
    <location>
        <begin position="1092"/>
        <end position="1211"/>
    </location>
</feature>
<dbReference type="EC" id="2.7.13.3" evidence="2"/>
<reference evidence="8 9" key="1">
    <citation type="submission" date="2024-06" db="EMBL/GenBank/DDBJ databases">
        <title>Genomic Encyclopedia of Type Strains, Phase IV (KMG-IV): sequencing the most valuable type-strain genomes for metagenomic binning, comparative biology and taxonomic classification.</title>
        <authorList>
            <person name="Goeker M."/>
        </authorList>
    </citation>
    <scope>NUCLEOTIDE SEQUENCE [LARGE SCALE GENOMIC DNA]</scope>
    <source>
        <strain evidence="8 9">DSM 29780</strain>
    </source>
</reference>
<keyword evidence="8" id="KW-0808">Transferase</keyword>
<keyword evidence="3 5" id="KW-0597">Phosphoprotein</keyword>
<dbReference type="InterPro" id="IPR005467">
    <property type="entry name" value="His_kinase_dom"/>
</dbReference>
<evidence type="ECO:0000256" key="4">
    <source>
        <dbReference type="ARBA" id="ARBA00023012"/>
    </source>
</evidence>
<dbReference type="InterPro" id="IPR035965">
    <property type="entry name" value="PAS-like_dom_sf"/>
</dbReference>
<dbReference type="GO" id="GO:0016301">
    <property type="term" value="F:kinase activity"/>
    <property type="evidence" value="ECO:0007669"/>
    <property type="project" value="UniProtKB-KW"/>
</dbReference>
<dbReference type="InterPro" id="IPR001789">
    <property type="entry name" value="Sig_transdc_resp-reg_receiver"/>
</dbReference>
<dbReference type="PROSITE" id="PS50109">
    <property type="entry name" value="HIS_KIN"/>
    <property type="match status" value="1"/>
</dbReference>
<name>A0ABV2ITI9_9HYPH</name>
<dbReference type="SUPFAM" id="SSF55785">
    <property type="entry name" value="PYP-like sensor domain (PAS domain)"/>
    <property type="match status" value="2"/>
</dbReference>
<dbReference type="PROSITE" id="PS50110">
    <property type="entry name" value="RESPONSE_REGULATORY"/>
    <property type="match status" value="2"/>
</dbReference>
<dbReference type="PANTHER" id="PTHR45339">
    <property type="entry name" value="HYBRID SIGNAL TRANSDUCTION HISTIDINE KINASE J"/>
    <property type="match status" value="1"/>
</dbReference>
<evidence type="ECO:0000313" key="9">
    <source>
        <dbReference type="Proteomes" id="UP001549047"/>
    </source>
</evidence>
<dbReference type="Gene3D" id="3.30.565.10">
    <property type="entry name" value="Histidine kinase-like ATPase, C-terminal domain"/>
    <property type="match status" value="1"/>
</dbReference>
<comment type="catalytic activity">
    <reaction evidence="1">
        <text>ATP + protein L-histidine = ADP + protein N-phospho-L-histidine.</text>
        <dbReference type="EC" id="2.7.13.3"/>
    </reaction>
</comment>
<dbReference type="Gene3D" id="3.40.50.2300">
    <property type="match status" value="2"/>
</dbReference>
<dbReference type="Pfam" id="PF00072">
    <property type="entry name" value="Response_reg"/>
    <property type="match status" value="1"/>
</dbReference>
<protein>
    <recommendedName>
        <fullName evidence="2">histidine kinase</fullName>
        <ecNumber evidence="2">2.7.13.3</ecNumber>
    </recommendedName>
</protein>
<dbReference type="SMART" id="SM00388">
    <property type="entry name" value="HisKA"/>
    <property type="match status" value="1"/>
</dbReference>
<feature type="modified residue" description="4-aspartylphosphate" evidence="5">
    <location>
        <position position="1141"/>
    </location>
</feature>
<dbReference type="InterPro" id="IPR003594">
    <property type="entry name" value="HATPase_dom"/>
</dbReference>
<dbReference type="Gene3D" id="1.10.287.130">
    <property type="match status" value="1"/>
</dbReference>
<dbReference type="Pfam" id="PF08448">
    <property type="entry name" value="PAS_4"/>
    <property type="match status" value="1"/>
</dbReference>
<sequence length="1228" mass="135884">MQQGVDLLAMACQRLARTRVPACIKDSELRYVAVSAAFAGIHHLPPQDFIGLTDADLPDAAEAGLRDELERKAIVFGSEADILISVGLAERPQRLKIEQFVSETGAIFLYEHLEPAPPVVAVPPALWWETTETGGASNVAPAQRVEDPEPAFLSVLKNALSHIDAGILIVDPQDRVAFVNERMVQLYLPYMGSIRKGETISDILTRGIERGLDPMVDTTDRRACERWVEERLGAYRQTLYENVSRLGTGRWIRAINRRLENGYVVGLRLDITDSQEREALLIKQRDEVSLYKSILDALPVPVFVRDESHIMIYANAVERELLESRQLPACGADERTVFGDEAESYIEENDRVLATGEVSVRETVMRHRADQGAHIQSRISRAMLPDGKRYVVGSLLDMTPLRERELELEQARNQAEAAWQQLSDIMNSIDTGVIVIRQDDLIVELVNENVLRKWAHTELAGLIGRSFFDMMTHSVSNGHFQLTSEQLEAAQEKWSAFLKAGELPIREFVTANGDTYLVQCHPIAGGRVVLTFNDITEVRRQDRVLDEARAKLAETGELMDKALVTMSQGLLMISPTGQIRMANSTIDRLLDLPPGMIEVGGGWESVFAHCAERGDFGPDPVAFLEDLREHASKGLARDVSFCVADKRWIRLEIRPVDDGGAIALLTDVTELRRRQEDLERLLRRAAKADRAKSDFLATVSHEFRTPMNGVLSMAELLSRSELDTRQKTYVNAITKSAKSLMTLINDILDFSRLDSGHLELHPIHFNPLESVDDTATILAAKAEEKSLAIVVSPTIDIPKRVFGDPLRFRQIVFNLISNAIRFTDRGHVEIRLSAGPRHGGKRMLTIEVEDTGCGISPDRQLAIFETASRSQSTRAGHTEGLGIGLPTSIGLVKLFGGTIELDSEVGIGSTFRVEVPFECADSRNEDDEILPTVGSRVLVVDEIAVSRRSIETLLAGWRFDATGVETIGDAFDILEAAESVGLSIDILVLSSTLERRGARKLIERMRDDPRFSEISVVLMTPVLSDSLQGVAEIAVEAQLQRPVRSSLLLGALCDVMAARRRRGKPAATSVAAMQAQAQVTIGEGAGKIDTIDVLVAEDNEVSALACEQILKSLGLNFRIARDGEEAVQFWNLYKPEIVFMDILMPRMNGYEATAAIRAAESAQALSRTPIIAITARTLEHDRNACLDADMDDYLPKPFTPELLAGKIDIWRSLVAGEAKITDDFIRSA</sequence>
<dbReference type="InterPro" id="IPR036890">
    <property type="entry name" value="HATPase_C_sf"/>
</dbReference>
<dbReference type="RefSeq" id="WP_354554095.1">
    <property type="nucleotide sequence ID" value="NZ_JBEPMB010000001.1"/>
</dbReference>
<dbReference type="Proteomes" id="UP001549047">
    <property type="component" value="Unassembled WGS sequence"/>
</dbReference>
<proteinExistence type="predicted"/>